<evidence type="ECO:0000313" key="1">
    <source>
        <dbReference type="EMBL" id="BCB26998.1"/>
    </source>
</evidence>
<gene>
    <name evidence="1" type="ORF">SKTS_18840</name>
</gene>
<dbReference type="KEGG" id="slac:SKTS_18840"/>
<dbReference type="InterPro" id="IPR011335">
    <property type="entry name" value="Restrct_endonuc-II-like"/>
</dbReference>
<sequence>MAGDEMTDEEYLAAVRKAREESVRFFSSGNRGERELWVAKEFLTNLGLEFQYSELIHVKDDPPDVRFREAEFEIKEILDPGRRRHAEYKASLETANAATTPSELLEPATPKDITYGEIYVLIEEQVKKLCFKYGPSERAKMDLLFYVNLEDVYGYVATPLPSPACLRPLGFRSVSLVMGRFSGVLIASETAPEFLRNGGARIVRRPDTNE</sequence>
<dbReference type="Pfam" id="PF08682">
    <property type="entry name" value="DUF1780"/>
    <property type="match status" value="1"/>
</dbReference>
<reference evidence="2" key="1">
    <citation type="submission" date="2020-03" db="EMBL/GenBank/DDBJ databases">
        <title>Complete genome sequence of sulfur-oxidizing bacterium skT11.</title>
        <authorList>
            <person name="Kanda M."/>
            <person name="Kojima H."/>
            <person name="Fukui M."/>
        </authorList>
    </citation>
    <scope>NUCLEOTIDE SEQUENCE [LARGE SCALE GENOMIC DNA]</scope>
    <source>
        <strain evidence="2">skT11</strain>
    </source>
</reference>
<dbReference type="CDD" id="cd22342">
    <property type="entry name" value="Pa4535-like"/>
    <property type="match status" value="1"/>
</dbReference>
<dbReference type="InterPro" id="IPR037074">
    <property type="entry name" value="DUF1780_sf"/>
</dbReference>
<dbReference type="SUPFAM" id="SSF52980">
    <property type="entry name" value="Restriction endonuclease-like"/>
    <property type="match status" value="1"/>
</dbReference>
<dbReference type="RefSeq" id="WP_173063841.1">
    <property type="nucleotide sequence ID" value="NZ_AP022853.1"/>
</dbReference>
<dbReference type="Proteomes" id="UP000502260">
    <property type="component" value="Chromosome"/>
</dbReference>
<dbReference type="EMBL" id="AP022853">
    <property type="protein sequence ID" value="BCB26998.1"/>
    <property type="molecule type" value="Genomic_DNA"/>
</dbReference>
<protein>
    <submittedName>
        <fullName evidence="1">Uncharacterized protein</fullName>
    </submittedName>
</protein>
<dbReference type="Gene3D" id="3.40.1540.10">
    <property type="entry name" value="Protein of unknown function DUF1780, putative endonuclease"/>
    <property type="match status" value="1"/>
</dbReference>
<proteinExistence type="predicted"/>
<evidence type="ECO:0000313" key="2">
    <source>
        <dbReference type="Proteomes" id="UP000502260"/>
    </source>
</evidence>
<name>A0A6F8VBA8_9PROT</name>
<organism evidence="1 2">
    <name type="scientific">Sulfurimicrobium lacus</name>
    <dbReference type="NCBI Taxonomy" id="2715678"/>
    <lineage>
        <taxon>Bacteria</taxon>
        <taxon>Pseudomonadati</taxon>
        <taxon>Pseudomonadota</taxon>
        <taxon>Betaproteobacteria</taxon>
        <taxon>Nitrosomonadales</taxon>
        <taxon>Sulfuricellaceae</taxon>
        <taxon>Sulfurimicrobium</taxon>
    </lineage>
</organism>
<dbReference type="InterPro" id="IPR014796">
    <property type="entry name" value="DUF1780"/>
</dbReference>
<accession>A0A6F8VBA8</accession>
<dbReference type="AlphaFoldDB" id="A0A6F8VBA8"/>
<keyword evidence="2" id="KW-1185">Reference proteome</keyword>